<dbReference type="InterPro" id="IPR050715">
    <property type="entry name" value="LRR-SigEffector_domain"/>
</dbReference>
<dbReference type="PANTHER" id="PTHR45752:SF195">
    <property type="entry name" value="LEUCINE-RICH REPEAT (LRR) FAMILY PROTEIN-RELATED"/>
    <property type="match status" value="1"/>
</dbReference>
<dbReference type="AlphaFoldDB" id="A0AAD5H9G3"/>
<dbReference type="SUPFAM" id="SSF52058">
    <property type="entry name" value="L domain-like"/>
    <property type="match status" value="1"/>
</dbReference>
<evidence type="ECO:0000313" key="3">
    <source>
        <dbReference type="Proteomes" id="UP001205105"/>
    </source>
</evidence>
<protein>
    <submittedName>
        <fullName evidence="2">Uncharacterized protein</fullName>
    </submittedName>
</protein>
<evidence type="ECO:0000313" key="2">
    <source>
        <dbReference type="EMBL" id="KAI7845062.1"/>
    </source>
</evidence>
<comment type="caution">
    <text evidence="2">The sequence shown here is derived from an EMBL/GenBank/DDBJ whole genome shotgun (WGS) entry which is preliminary data.</text>
</comment>
<gene>
    <name evidence="2" type="ORF">COHA_001427</name>
</gene>
<dbReference type="Proteomes" id="UP001205105">
    <property type="component" value="Unassembled WGS sequence"/>
</dbReference>
<name>A0AAD5H9G3_9CHLO</name>
<organism evidence="2 3">
    <name type="scientific">Chlorella ohadii</name>
    <dbReference type="NCBI Taxonomy" id="2649997"/>
    <lineage>
        <taxon>Eukaryota</taxon>
        <taxon>Viridiplantae</taxon>
        <taxon>Chlorophyta</taxon>
        <taxon>core chlorophytes</taxon>
        <taxon>Trebouxiophyceae</taxon>
        <taxon>Chlorellales</taxon>
        <taxon>Chlorellaceae</taxon>
        <taxon>Chlorella clade</taxon>
        <taxon>Chlorella</taxon>
    </lineage>
</organism>
<dbReference type="Gene3D" id="3.80.10.10">
    <property type="entry name" value="Ribonuclease Inhibitor"/>
    <property type="match status" value="1"/>
</dbReference>
<accession>A0AAD5H9G3</accession>
<comment type="subcellular location">
    <subcellularLocation>
        <location evidence="1">Cytoplasm</location>
        <location evidence="1">Cytoskeleton</location>
        <location evidence="1">Cilium axoneme</location>
    </subcellularLocation>
</comment>
<reference evidence="2" key="1">
    <citation type="submission" date="2020-11" db="EMBL/GenBank/DDBJ databases">
        <title>Chlorella ohadii genome sequencing and assembly.</title>
        <authorList>
            <person name="Murik O."/>
            <person name="Treves H."/>
            <person name="Kedem I."/>
            <person name="Shotland Y."/>
            <person name="Kaplan A."/>
        </authorList>
    </citation>
    <scope>NUCLEOTIDE SEQUENCE</scope>
    <source>
        <strain evidence="2">1</strain>
    </source>
</reference>
<proteinExistence type="predicted"/>
<keyword evidence="3" id="KW-1185">Reference proteome</keyword>
<dbReference type="InterPro" id="IPR032675">
    <property type="entry name" value="LRR_dom_sf"/>
</dbReference>
<dbReference type="EMBL" id="JADXDR010000022">
    <property type="protein sequence ID" value="KAI7845062.1"/>
    <property type="molecule type" value="Genomic_DNA"/>
</dbReference>
<evidence type="ECO:0000256" key="1">
    <source>
        <dbReference type="ARBA" id="ARBA00004430"/>
    </source>
</evidence>
<dbReference type="GO" id="GO:0005930">
    <property type="term" value="C:axoneme"/>
    <property type="evidence" value="ECO:0007669"/>
    <property type="project" value="UniProtKB-SubCell"/>
</dbReference>
<sequence>MCPAPPALNPRHLGNLRLVCKRWKRIFDGSTRLTGGRLRVWGNHIRKRITADDELPPIDLDPAALCRLAACQAAVLQHAEFWEAHKPGQLEAMQQLTSLTSLDLCADVEKSYFEERPDEALAQRQLGLGALPQLRRLWLRAANLLPPTCVQLAAASRLTSLTVETFLEEVPDELWDSLACLPSLAYLEIAVHLWPSNPVVLDSRVWQRLAACTQLDRLRLAKGFVDSLEGTYGGEFELQPGITQLTPLRELEVHGNVASLGDLWQHTGLTRLALVECDRPILGPTHSGPSLPALLEASLGTDMREMVPPEHGFFQALSNVTYLCLSSGSEWPNRYDDDIFEQLEGLSQLERLHTLEMNARLRSIPDTMRGLTSLKLLDVSDCELRELPAGPYLLGLRTLLMPGHRMRRLPPALATAGSLELLDAAQCGYRPKPSKPLPELQPDDLTLLAAMPALRLLCVPYLYEPPIGRNAAVLEDPALQRAYLEQHMLAQAFCALLPRLVVVPLDMQRMPGLLRGGEYEGGLDAEMLGKVRNVVRSCWTDITQALPQPVREAFQRAADAGELSPLTVALLPPPPLADSPAVAAEPAA</sequence>
<dbReference type="PANTHER" id="PTHR45752">
    <property type="entry name" value="LEUCINE-RICH REPEAT-CONTAINING"/>
    <property type="match status" value="1"/>
</dbReference>